<evidence type="ECO:0000313" key="9">
    <source>
        <dbReference type="EMBL" id="OJJ61754.1"/>
    </source>
</evidence>
<dbReference type="PANTHER" id="PTHR33048:SF165">
    <property type="entry name" value="INTEGRAL MEMBRANE PROTEIN"/>
    <property type="match status" value="1"/>
</dbReference>
<keyword evidence="10" id="KW-1185">Reference proteome</keyword>
<evidence type="ECO:0000256" key="4">
    <source>
        <dbReference type="ARBA" id="ARBA00023136"/>
    </source>
</evidence>
<feature type="domain" description="Rhodopsin" evidence="8">
    <location>
        <begin position="26"/>
        <end position="268"/>
    </location>
</feature>
<dbReference type="GeneID" id="63756580"/>
<feature type="transmembrane region" description="Helical" evidence="7">
    <location>
        <begin position="120"/>
        <end position="141"/>
    </location>
</feature>
<protein>
    <recommendedName>
        <fullName evidence="8">Rhodopsin domain-containing protein</fullName>
    </recommendedName>
</protein>
<feature type="transmembrane region" description="Helical" evidence="7">
    <location>
        <begin position="203"/>
        <end position="222"/>
    </location>
</feature>
<sequence>MAGDKSVVILAVSWAETVVGLIFFGLRFLSNWKIVARFRPDFAVAGLTVAIQVTAQIFLQLCVHHGMGRHVDTLSHEQQVQTLHWSWVFQLLAIAASMLGKLAILTFLTQIRGRHEKKPWLLIILGVLIAAVNIAVLGTILGQCTPMQKLWDDSLPGTCDPGRKLNQNYSFFQASFNTFSDAFLASYPIHLFWKLQMKLRIKVALSILMGLGWIAAICSAVKTYELKALTETSDITWAQPTLLIWASTEAWIVIVVGCVPPIRPLMERILQRLGLTSKKTSTPAYYHSGSNPYGAGRSLTTARGTNPHFQADAYRSSKSPFAEEGEGDLDWVELGDLGGRNSAGNGSEEHIVPGGNNVVVTTDIITQFDVLNGNGGGNGGGGGGHVHAISSNGSSGSADDWVRQTPDYRKGV</sequence>
<comment type="subcellular location">
    <subcellularLocation>
        <location evidence="1">Membrane</location>
        <topology evidence="1">Multi-pass membrane protein</topology>
    </subcellularLocation>
</comment>
<proteinExistence type="inferred from homology"/>
<evidence type="ECO:0000256" key="3">
    <source>
        <dbReference type="ARBA" id="ARBA00022989"/>
    </source>
</evidence>
<keyword evidence="3 7" id="KW-1133">Transmembrane helix</keyword>
<evidence type="ECO:0000259" key="8">
    <source>
        <dbReference type="Pfam" id="PF20684"/>
    </source>
</evidence>
<feature type="region of interest" description="Disordered" evidence="6">
    <location>
        <begin position="376"/>
        <end position="412"/>
    </location>
</feature>
<dbReference type="RefSeq" id="XP_040705560.1">
    <property type="nucleotide sequence ID" value="XM_040840507.1"/>
</dbReference>
<dbReference type="OrthoDB" id="4470227at2759"/>
<dbReference type="Pfam" id="PF20684">
    <property type="entry name" value="Fung_rhodopsin"/>
    <property type="match status" value="1"/>
</dbReference>
<keyword evidence="2 7" id="KW-0812">Transmembrane</keyword>
<feature type="transmembrane region" description="Helical" evidence="7">
    <location>
        <begin position="6"/>
        <end position="30"/>
    </location>
</feature>
<evidence type="ECO:0000313" key="10">
    <source>
        <dbReference type="Proteomes" id="UP000184356"/>
    </source>
</evidence>
<dbReference type="InterPro" id="IPR049326">
    <property type="entry name" value="Rhodopsin_dom_fungi"/>
</dbReference>
<gene>
    <name evidence="9" type="ORF">ASPSYDRAFT_128694</name>
</gene>
<evidence type="ECO:0000256" key="2">
    <source>
        <dbReference type="ARBA" id="ARBA00022692"/>
    </source>
</evidence>
<dbReference type="InterPro" id="IPR052337">
    <property type="entry name" value="SAT4-like"/>
</dbReference>
<dbReference type="AlphaFoldDB" id="A0A1L9TQP5"/>
<evidence type="ECO:0000256" key="5">
    <source>
        <dbReference type="ARBA" id="ARBA00038359"/>
    </source>
</evidence>
<dbReference type="PANTHER" id="PTHR33048">
    <property type="entry name" value="PTH11-LIKE INTEGRAL MEMBRANE PROTEIN (AFU_ORTHOLOGUE AFUA_5G11245)"/>
    <property type="match status" value="1"/>
</dbReference>
<accession>A0A1L9TQP5</accession>
<reference evidence="10" key="1">
    <citation type="journal article" date="2017" name="Genome Biol.">
        <title>Comparative genomics reveals high biological diversity and specific adaptations in the industrially and medically important fungal genus Aspergillus.</title>
        <authorList>
            <person name="de Vries R.P."/>
            <person name="Riley R."/>
            <person name="Wiebenga A."/>
            <person name="Aguilar-Osorio G."/>
            <person name="Amillis S."/>
            <person name="Uchima C.A."/>
            <person name="Anderluh G."/>
            <person name="Asadollahi M."/>
            <person name="Askin M."/>
            <person name="Barry K."/>
            <person name="Battaglia E."/>
            <person name="Bayram O."/>
            <person name="Benocci T."/>
            <person name="Braus-Stromeyer S.A."/>
            <person name="Caldana C."/>
            <person name="Canovas D."/>
            <person name="Cerqueira G.C."/>
            <person name="Chen F."/>
            <person name="Chen W."/>
            <person name="Choi C."/>
            <person name="Clum A."/>
            <person name="Dos Santos R.A."/>
            <person name="Damasio A.R."/>
            <person name="Diallinas G."/>
            <person name="Emri T."/>
            <person name="Fekete E."/>
            <person name="Flipphi M."/>
            <person name="Freyberg S."/>
            <person name="Gallo A."/>
            <person name="Gournas C."/>
            <person name="Habgood R."/>
            <person name="Hainaut M."/>
            <person name="Harispe M.L."/>
            <person name="Henrissat B."/>
            <person name="Hilden K.S."/>
            <person name="Hope R."/>
            <person name="Hossain A."/>
            <person name="Karabika E."/>
            <person name="Karaffa L."/>
            <person name="Karanyi Z."/>
            <person name="Krasevec N."/>
            <person name="Kuo A."/>
            <person name="Kusch H."/>
            <person name="LaButti K."/>
            <person name="Lagendijk E.L."/>
            <person name="Lapidus A."/>
            <person name="Levasseur A."/>
            <person name="Lindquist E."/>
            <person name="Lipzen A."/>
            <person name="Logrieco A.F."/>
            <person name="MacCabe A."/>
            <person name="Maekelae M.R."/>
            <person name="Malavazi I."/>
            <person name="Melin P."/>
            <person name="Meyer V."/>
            <person name="Mielnichuk N."/>
            <person name="Miskei M."/>
            <person name="Molnar A.P."/>
            <person name="Mule G."/>
            <person name="Ngan C.Y."/>
            <person name="Orejas M."/>
            <person name="Orosz E."/>
            <person name="Ouedraogo J.P."/>
            <person name="Overkamp K.M."/>
            <person name="Park H.-S."/>
            <person name="Perrone G."/>
            <person name="Piumi F."/>
            <person name="Punt P.J."/>
            <person name="Ram A.F."/>
            <person name="Ramon A."/>
            <person name="Rauscher S."/>
            <person name="Record E."/>
            <person name="Riano-Pachon D.M."/>
            <person name="Robert V."/>
            <person name="Roehrig J."/>
            <person name="Ruller R."/>
            <person name="Salamov A."/>
            <person name="Salih N.S."/>
            <person name="Samson R.A."/>
            <person name="Sandor E."/>
            <person name="Sanguinetti M."/>
            <person name="Schuetze T."/>
            <person name="Sepcic K."/>
            <person name="Shelest E."/>
            <person name="Sherlock G."/>
            <person name="Sophianopoulou V."/>
            <person name="Squina F.M."/>
            <person name="Sun H."/>
            <person name="Susca A."/>
            <person name="Todd R.B."/>
            <person name="Tsang A."/>
            <person name="Unkles S.E."/>
            <person name="van de Wiele N."/>
            <person name="van Rossen-Uffink D."/>
            <person name="Oliveira J.V."/>
            <person name="Vesth T.C."/>
            <person name="Visser J."/>
            <person name="Yu J.-H."/>
            <person name="Zhou M."/>
            <person name="Andersen M.R."/>
            <person name="Archer D.B."/>
            <person name="Baker S.E."/>
            <person name="Benoit I."/>
            <person name="Brakhage A.A."/>
            <person name="Braus G.H."/>
            <person name="Fischer R."/>
            <person name="Frisvad J.C."/>
            <person name="Goldman G.H."/>
            <person name="Houbraken J."/>
            <person name="Oakley B."/>
            <person name="Pocsi I."/>
            <person name="Scazzocchio C."/>
            <person name="Seiboth B."/>
            <person name="vanKuyk P.A."/>
            <person name="Wortman J."/>
            <person name="Dyer P.S."/>
            <person name="Grigoriev I.V."/>
        </authorList>
    </citation>
    <scope>NUCLEOTIDE SEQUENCE [LARGE SCALE GENOMIC DNA]</scope>
    <source>
        <strain evidence="10">CBS 593.65</strain>
    </source>
</reference>
<dbReference type="STRING" id="1036612.A0A1L9TQP5"/>
<dbReference type="Proteomes" id="UP000184356">
    <property type="component" value="Unassembled WGS sequence"/>
</dbReference>
<feature type="transmembrane region" description="Helical" evidence="7">
    <location>
        <begin position="42"/>
        <end position="67"/>
    </location>
</feature>
<feature type="compositionally biased region" description="Basic and acidic residues" evidence="6">
    <location>
        <begin position="400"/>
        <end position="412"/>
    </location>
</feature>
<evidence type="ECO:0000256" key="1">
    <source>
        <dbReference type="ARBA" id="ARBA00004141"/>
    </source>
</evidence>
<dbReference type="EMBL" id="KV878583">
    <property type="protein sequence ID" value="OJJ61754.1"/>
    <property type="molecule type" value="Genomic_DNA"/>
</dbReference>
<dbReference type="VEuPathDB" id="FungiDB:ASPSYDRAFT_128694"/>
<feature type="transmembrane region" description="Helical" evidence="7">
    <location>
        <begin position="242"/>
        <end position="262"/>
    </location>
</feature>
<feature type="transmembrane region" description="Helical" evidence="7">
    <location>
        <begin position="87"/>
        <end position="108"/>
    </location>
</feature>
<name>A0A1L9TQP5_9EURO</name>
<keyword evidence="4 7" id="KW-0472">Membrane</keyword>
<dbReference type="GO" id="GO:0016020">
    <property type="term" value="C:membrane"/>
    <property type="evidence" value="ECO:0007669"/>
    <property type="project" value="UniProtKB-SubCell"/>
</dbReference>
<comment type="similarity">
    <text evidence="5">Belongs to the SAT4 family.</text>
</comment>
<organism evidence="9 10">
    <name type="scientific">Aspergillus sydowii CBS 593.65</name>
    <dbReference type="NCBI Taxonomy" id="1036612"/>
    <lineage>
        <taxon>Eukaryota</taxon>
        <taxon>Fungi</taxon>
        <taxon>Dikarya</taxon>
        <taxon>Ascomycota</taxon>
        <taxon>Pezizomycotina</taxon>
        <taxon>Eurotiomycetes</taxon>
        <taxon>Eurotiomycetidae</taxon>
        <taxon>Eurotiales</taxon>
        <taxon>Aspergillaceae</taxon>
        <taxon>Aspergillus</taxon>
        <taxon>Aspergillus subgen. Nidulantes</taxon>
    </lineage>
</organism>
<evidence type="ECO:0000256" key="7">
    <source>
        <dbReference type="SAM" id="Phobius"/>
    </source>
</evidence>
<evidence type="ECO:0000256" key="6">
    <source>
        <dbReference type="SAM" id="MobiDB-lite"/>
    </source>
</evidence>
<feature type="compositionally biased region" description="Gly residues" evidence="6">
    <location>
        <begin position="376"/>
        <end position="385"/>
    </location>
</feature>